<dbReference type="Gene3D" id="3.40.50.1820">
    <property type="entry name" value="alpha/beta hydrolase"/>
    <property type="match status" value="1"/>
</dbReference>
<comment type="similarity">
    <text evidence="1 3">Belongs to the type-B carboxylesterase/lipase family.</text>
</comment>
<evidence type="ECO:0000313" key="5">
    <source>
        <dbReference type="EMBL" id="KAJ7624729.1"/>
    </source>
</evidence>
<dbReference type="InterPro" id="IPR029058">
    <property type="entry name" value="AB_hydrolase_fold"/>
</dbReference>
<dbReference type="AlphaFoldDB" id="A0AAD7FKT2"/>
<feature type="non-terminal residue" evidence="5">
    <location>
        <position position="397"/>
    </location>
</feature>
<keyword evidence="2 3" id="KW-0378">Hydrolase</keyword>
<name>A0AAD7FKT2_9AGAR</name>
<evidence type="ECO:0000256" key="1">
    <source>
        <dbReference type="ARBA" id="ARBA00005964"/>
    </source>
</evidence>
<comment type="caution">
    <text evidence="5">The sequence shown here is derived from an EMBL/GenBank/DDBJ whole genome shotgun (WGS) entry which is preliminary data.</text>
</comment>
<dbReference type="InterPro" id="IPR019826">
    <property type="entry name" value="Carboxylesterase_B_AS"/>
</dbReference>
<dbReference type="PROSITE" id="PS00122">
    <property type="entry name" value="CARBOXYLESTERASE_B_1"/>
    <property type="match status" value="1"/>
</dbReference>
<dbReference type="PANTHER" id="PTHR11559">
    <property type="entry name" value="CARBOXYLESTERASE"/>
    <property type="match status" value="1"/>
</dbReference>
<protein>
    <recommendedName>
        <fullName evidence="3">Carboxylic ester hydrolase</fullName>
        <ecNumber evidence="3">3.1.1.-</ecNumber>
    </recommendedName>
</protein>
<reference evidence="5" key="1">
    <citation type="submission" date="2023-03" db="EMBL/GenBank/DDBJ databases">
        <title>Massive genome expansion in bonnet fungi (Mycena s.s.) driven by repeated elements and novel gene families across ecological guilds.</title>
        <authorList>
            <consortium name="Lawrence Berkeley National Laboratory"/>
            <person name="Harder C.B."/>
            <person name="Miyauchi S."/>
            <person name="Viragh M."/>
            <person name="Kuo A."/>
            <person name="Thoen E."/>
            <person name="Andreopoulos B."/>
            <person name="Lu D."/>
            <person name="Skrede I."/>
            <person name="Drula E."/>
            <person name="Henrissat B."/>
            <person name="Morin E."/>
            <person name="Kohler A."/>
            <person name="Barry K."/>
            <person name="LaButti K."/>
            <person name="Morin E."/>
            <person name="Salamov A."/>
            <person name="Lipzen A."/>
            <person name="Mereny Z."/>
            <person name="Hegedus B."/>
            <person name="Baldrian P."/>
            <person name="Stursova M."/>
            <person name="Weitz H."/>
            <person name="Taylor A."/>
            <person name="Grigoriev I.V."/>
            <person name="Nagy L.G."/>
            <person name="Martin F."/>
            <person name="Kauserud H."/>
        </authorList>
    </citation>
    <scope>NUCLEOTIDE SEQUENCE</scope>
    <source>
        <strain evidence="5">9284</strain>
    </source>
</reference>
<dbReference type="Pfam" id="PF00135">
    <property type="entry name" value="COesterase"/>
    <property type="match status" value="1"/>
</dbReference>
<dbReference type="InterPro" id="IPR002018">
    <property type="entry name" value="CarbesteraseB"/>
</dbReference>
<dbReference type="GO" id="GO:0016787">
    <property type="term" value="F:hydrolase activity"/>
    <property type="evidence" value="ECO:0007669"/>
    <property type="project" value="UniProtKB-KW"/>
</dbReference>
<keyword evidence="6" id="KW-1185">Reference proteome</keyword>
<gene>
    <name evidence="5" type="ORF">FB45DRAFT_924103</name>
</gene>
<dbReference type="EMBL" id="JARKIF010000013">
    <property type="protein sequence ID" value="KAJ7624729.1"/>
    <property type="molecule type" value="Genomic_DNA"/>
</dbReference>
<evidence type="ECO:0000259" key="4">
    <source>
        <dbReference type="Pfam" id="PF00135"/>
    </source>
</evidence>
<evidence type="ECO:0000313" key="6">
    <source>
        <dbReference type="Proteomes" id="UP001221142"/>
    </source>
</evidence>
<feature type="domain" description="Carboxylesterase type B" evidence="4">
    <location>
        <begin position="23"/>
        <end position="337"/>
    </location>
</feature>
<dbReference type="InterPro" id="IPR050309">
    <property type="entry name" value="Type-B_Carboxylest/Lipase"/>
</dbReference>
<accession>A0AAD7FKT2</accession>
<dbReference type="EC" id="3.1.1.-" evidence="3"/>
<evidence type="ECO:0000256" key="2">
    <source>
        <dbReference type="ARBA" id="ARBA00022801"/>
    </source>
</evidence>
<evidence type="ECO:0000256" key="3">
    <source>
        <dbReference type="RuleBase" id="RU361235"/>
    </source>
</evidence>
<organism evidence="5 6">
    <name type="scientific">Roridomyces roridus</name>
    <dbReference type="NCBI Taxonomy" id="1738132"/>
    <lineage>
        <taxon>Eukaryota</taxon>
        <taxon>Fungi</taxon>
        <taxon>Dikarya</taxon>
        <taxon>Basidiomycota</taxon>
        <taxon>Agaricomycotina</taxon>
        <taxon>Agaricomycetes</taxon>
        <taxon>Agaricomycetidae</taxon>
        <taxon>Agaricales</taxon>
        <taxon>Marasmiineae</taxon>
        <taxon>Mycenaceae</taxon>
        <taxon>Roridomyces</taxon>
    </lineage>
</organism>
<proteinExistence type="inferred from homology"/>
<dbReference type="SUPFAM" id="SSF53474">
    <property type="entry name" value="alpha/beta-Hydrolases"/>
    <property type="match status" value="1"/>
</dbReference>
<sequence>CGDLQGALALQVSNAVPVVKLGKTEIFGAPSALADSVEVFLGIPYAEPPLGALRFMPTTLKATLDVPQFNATQFGPGCLQPQSPQDPSTPISENCLSINVFRPSGLIFTLLAGDFIAGASSLYDGSALVARSIQRGTPTVYASLNYRLGPFGFPQGQEAMTKGSLNIGLKDQLLAMQWVKQNIAAFGGDPSKVTLFGESAGAHSVDIHILGPSLKHLARAAIIQSSYRDPQFDTHRWEPAWQTLVSNVPQCRAQTNTTHTFDCLQRVENTSLILEGWAAASAVYGNLCFNPVIDGPGGLMENLLSQVTPKSPLPVMIGSNKDEGTLFVPTDTNSSDTIRDYIIVPSTPSPRGAQALAAAADKILELYPDDPALGSPFGTGDETWGLGSQYKRGRLCL</sequence>
<dbReference type="Proteomes" id="UP001221142">
    <property type="component" value="Unassembled WGS sequence"/>
</dbReference>